<keyword evidence="3" id="KW-1185">Reference proteome</keyword>
<name>A0A318MWX0_9PROT</name>
<feature type="transmembrane region" description="Helical" evidence="1">
    <location>
        <begin position="22"/>
        <end position="44"/>
    </location>
</feature>
<accession>A0A318MWX0</accession>
<sequence>MVATDFLSQALQYFLNILPGNVTFNLIALLTFSVTLCTLITRFWKEPDNKNRSHKLWSFINFLASFKFPKKHANIRKK</sequence>
<gene>
    <name evidence="2" type="ORF">DK869_03490</name>
</gene>
<keyword evidence="1" id="KW-1133">Transmembrane helix</keyword>
<evidence type="ECO:0000256" key="1">
    <source>
        <dbReference type="SAM" id="Phobius"/>
    </source>
</evidence>
<keyword evidence="1" id="KW-0812">Transmembrane</keyword>
<evidence type="ECO:0000313" key="2">
    <source>
        <dbReference type="EMBL" id="PXZ00489.1"/>
    </source>
</evidence>
<organism evidence="2 3">
    <name type="scientific">Commensalibacter melissae</name>
    <dbReference type="NCBI Taxonomy" id="2070537"/>
    <lineage>
        <taxon>Bacteria</taxon>
        <taxon>Pseudomonadati</taxon>
        <taxon>Pseudomonadota</taxon>
        <taxon>Alphaproteobacteria</taxon>
        <taxon>Acetobacterales</taxon>
        <taxon>Acetobacteraceae</taxon>
    </lineage>
</organism>
<dbReference type="Proteomes" id="UP000247565">
    <property type="component" value="Unassembled WGS sequence"/>
</dbReference>
<comment type="caution">
    <text evidence="2">The sequence shown here is derived from an EMBL/GenBank/DDBJ whole genome shotgun (WGS) entry which is preliminary data.</text>
</comment>
<proteinExistence type="predicted"/>
<protein>
    <submittedName>
        <fullName evidence="2">Uncharacterized protein</fullName>
    </submittedName>
</protein>
<dbReference type="AlphaFoldDB" id="A0A318MWX0"/>
<keyword evidence="1" id="KW-0472">Membrane</keyword>
<dbReference type="EMBL" id="QGLT01000002">
    <property type="protein sequence ID" value="PXZ00489.1"/>
    <property type="molecule type" value="Genomic_DNA"/>
</dbReference>
<evidence type="ECO:0000313" key="3">
    <source>
        <dbReference type="Proteomes" id="UP000247565"/>
    </source>
</evidence>
<reference evidence="2 3" key="1">
    <citation type="submission" date="2018-05" db="EMBL/GenBank/DDBJ databases">
        <title>Reference genomes for bee gut microbiota database.</title>
        <authorList>
            <person name="Ellegaard K.M."/>
        </authorList>
    </citation>
    <scope>NUCLEOTIDE SEQUENCE [LARGE SCALE GENOMIC DNA]</scope>
    <source>
        <strain evidence="2 3">ESL0284</strain>
    </source>
</reference>